<dbReference type="PANTHER" id="PTHR11712:SF336">
    <property type="entry name" value="3-OXOACYL-[ACYL-CARRIER-PROTEIN] SYNTHASE, MITOCHONDRIAL"/>
    <property type="match status" value="1"/>
</dbReference>
<dbReference type="Pfam" id="PF00109">
    <property type="entry name" value="ketoacyl-synt"/>
    <property type="match status" value="1"/>
</dbReference>
<gene>
    <name evidence="3" type="ORF">S06H3_20140</name>
</gene>
<dbReference type="SUPFAM" id="SSF53901">
    <property type="entry name" value="Thiolase-like"/>
    <property type="match status" value="1"/>
</dbReference>
<dbReference type="GO" id="GO:0005829">
    <property type="term" value="C:cytosol"/>
    <property type="evidence" value="ECO:0007669"/>
    <property type="project" value="TreeGrafter"/>
</dbReference>
<dbReference type="InterPro" id="IPR016039">
    <property type="entry name" value="Thiolase-like"/>
</dbReference>
<dbReference type="GO" id="GO:0004315">
    <property type="term" value="F:3-oxoacyl-[acyl-carrier-protein] synthase activity"/>
    <property type="evidence" value="ECO:0007669"/>
    <property type="project" value="TreeGrafter"/>
</dbReference>
<dbReference type="Gene3D" id="3.40.47.10">
    <property type="match status" value="1"/>
</dbReference>
<name>X1M139_9ZZZZ</name>
<proteinExistence type="predicted"/>
<feature type="domain" description="Beta-ketoacyl synthase-like N-terminal" evidence="2">
    <location>
        <begin position="6"/>
        <end position="142"/>
    </location>
</feature>
<feature type="non-terminal residue" evidence="3">
    <location>
        <position position="145"/>
    </location>
</feature>
<evidence type="ECO:0000256" key="1">
    <source>
        <dbReference type="ARBA" id="ARBA00022679"/>
    </source>
</evidence>
<dbReference type="InterPro" id="IPR000794">
    <property type="entry name" value="Beta-ketoacyl_synthase"/>
</dbReference>
<protein>
    <recommendedName>
        <fullName evidence="2">Beta-ketoacyl synthase-like N-terminal domain-containing protein</fullName>
    </recommendedName>
</protein>
<accession>X1M139</accession>
<dbReference type="AlphaFoldDB" id="X1M139"/>
<dbReference type="GO" id="GO:0006633">
    <property type="term" value="P:fatty acid biosynthetic process"/>
    <property type="evidence" value="ECO:0007669"/>
    <property type="project" value="TreeGrafter"/>
</dbReference>
<comment type="caution">
    <text evidence="3">The sequence shown here is derived from an EMBL/GenBank/DDBJ whole genome shotgun (WGS) entry which is preliminary data.</text>
</comment>
<evidence type="ECO:0000259" key="2">
    <source>
        <dbReference type="Pfam" id="PF00109"/>
    </source>
</evidence>
<dbReference type="PANTHER" id="PTHR11712">
    <property type="entry name" value="POLYKETIDE SYNTHASE-RELATED"/>
    <property type="match status" value="1"/>
</dbReference>
<evidence type="ECO:0000313" key="3">
    <source>
        <dbReference type="EMBL" id="GAI11791.1"/>
    </source>
</evidence>
<reference evidence="3" key="1">
    <citation type="journal article" date="2014" name="Front. Microbiol.">
        <title>High frequency of phylogenetically diverse reductive dehalogenase-homologous genes in deep subseafloor sedimentary metagenomes.</title>
        <authorList>
            <person name="Kawai M."/>
            <person name="Futagami T."/>
            <person name="Toyoda A."/>
            <person name="Takaki Y."/>
            <person name="Nishi S."/>
            <person name="Hori S."/>
            <person name="Arai W."/>
            <person name="Tsubouchi T."/>
            <person name="Morono Y."/>
            <person name="Uchiyama I."/>
            <person name="Ito T."/>
            <person name="Fujiyama A."/>
            <person name="Inagaki F."/>
            <person name="Takami H."/>
        </authorList>
    </citation>
    <scope>NUCLEOTIDE SEQUENCE</scope>
    <source>
        <strain evidence="3">Expedition CK06-06</strain>
    </source>
</reference>
<dbReference type="InterPro" id="IPR014030">
    <property type="entry name" value="Ketoacyl_synth_N"/>
</dbReference>
<keyword evidence="1" id="KW-0808">Transferase</keyword>
<sequence>MNNPNNRVVVTGIGVLCPLGLDTSTTWEGLIAGKSGIDYITLFDPESFETKFAGEVKGFEPTDYINRKDARRMDRFAQLAVAASQQAVERAGLKINSINQDTIGVIIGSGIGGLTTLFQQTKVLLEKGPNRVNPFLVPMMITDMA</sequence>
<organism evidence="3">
    <name type="scientific">marine sediment metagenome</name>
    <dbReference type="NCBI Taxonomy" id="412755"/>
    <lineage>
        <taxon>unclassified sequences</taxon>
        <taxon>metagenomes</taxon>
        <taxon>ecological metagenomes</taxon>
    </lineage>
</organism>
<dbReference type="EMBL" id="BARV01010399">
    <property type="protein sequence ID" value="GAI11791.1"/>
    <property type="molecule type" value="Genomic_DNA"/>
</dbReference>